<dbReference type="PROSITE" id="PS50980">
    <property type="entry name" value="COA_CT_NTER"/>
    <property type="match status" value="1"/>
</dbReference>
<evidence type="ECO:0000259" key="13">
    <source>
        <dbReference type="PROSITE" id="PS50968"/>
    </source>
</evidence>
<dbReference type="PANTHER" id="PTHR18866:SF126">
    <property type="entry name" value="BIOTIN CARBOXYLASE"/>
    <property type="match status" value="1"/>
</dbReference>
<evidence type="ECO:0000256" key="9">
    <source>
        <dbReference type="ARBA" id="ARBA00023268"/>
    </source>
</evidence>
<dbReference type="EMBL" id="BAABJM010000002">
    <property type="protein sequence ID" value="GAA5055920.1"/>
    <property type="molecule type" value="Genomic_DNA"/>
</dbReference>
<dbReference type="Gene3D" id="3.90.226.10">
    <property type="entry name" value="2-enoyl-CoA Hydratase, Chain A, domain 1"/>
    <property type="match status" value="2"/>
</dbReference>
<dbReference type="InterPro" id="IPR005482">
    <property type="entry name" value="Biotin_COase_C"/>
</dbReference>
<evidence type="ECO:0000256" key="12">
    <source>
        <dbReference type="SAM" id="MobiDB-lite"/>
    </source>
</evidence>
<evidence type="ECO:0000259" key="17">
    <source>
        <dbReference type="PROSITE" id="PS50989"/>
    </source>
</evidence>
<protein>
    <recommendedName>
        <fullName evidence="4">acetyl-CoA carboxylase</fullName>
        <ecNumber evidence="4">6.4.1.2</ecNumber>
    </recommendedName>
</protein>
<dbReference type="CDD" id="cd06850">
    <property type="entry name" value="biotinyl_domain"/>
    <property type="match status" value="1"/>
</dbReference>
<evidence type="ECO:0000256" key="3">
    <source>
        <dbReference type="ARBA" id="ARBA00006102"/>
    </source>
</evidence>
<feature type="domain" description="Biotin carboxylation" evidence="15">
    <location>
        <begin position="5"/>
        <end position="445"/>
    </location>
</feature>
<evidence type="ECO:0000313" key="19">
    <source>
        <dbReference type="Proteomes" id="UP001500603"/>
    </source>
</evidence>
<dbReference type="Proteomes" id="UP001500603">
    <property type="component" value="Unassembled WGS sequence"/>
</dbReference>
<gene>
    <name evidence="18" type="ORF">GCM10023318_32660</name>
</gene>
<evidence type="ECO:0000259" key="15">
    <source>
        <dbReference type="PROSITE" id="PS50979"/>
    </source>
</evidence>
<dbReference type="SUPFAM" id="SSF56059">
    <property type="entry name" value="Glutathione synthetase ATP-binding domain-like"/>
    <property type="match status" value="1"/>
</dbReference>
<dbReference type="Pfam" id="PF01039">
    <property type="entry name" value="Carboxyl_trans"/>
    <property type="match status" value="1"/>
</dbReference>
<dbReference type="Gene3D" id="3.40.50.20">
    <property type="match status" value="1"/>
</dbReference>
<dbReference type="InterPro" id="IPR011761">
    <property type="entry name" value="ATP-grasp"/>
</dbReference>
<dbReference type="GO" id="GO:0016740">
    <property type="term" value="F:transferase activity"/>
    <property type="evidence" value="ECO:0007669"/>
    <property type="project" value="UniProtKB-KW"/>
</dbReference>
<dbReference type="Pfam" id="PF02785">
    <property type="entry name" value="Biotin_carb_C"/>
    <property type="match status" value="1"/>
</dbReference>
<dbReference type="Gene3D" id="3.30.1490.20">
    <property type="entry name" value="ATP-grasp fold, A domain"/>
    <property type="match status" value="1"/>
</dbReference>
<keyword evidence="9" id="KW-0511">Multifunctional enzyme</keyword>
<dbReference type="PROSITE" id="PS50989">
    <property type="entry name" value="COA_CT_CTER"/>
    <property type="match status" value="1"/>
</dbReference>
<comment type="catalytic activity">
    <reaction evidence="10">
        <text>N(6)-biotinyl-L-lysyl-[protein] + hydrogencarbonate + ATP = N(6)-carboxybiotinyl-L-lysyl-[protein] + ADP + phosphate + H(+)</text>
        <dbReference type="Rhea" id="RHEA:13501"/>
        <dbReference type="Rhea" id="RHEA-COMP:10505"/>
        <dbReference type="Rhea" id="RHEA-COMP:10506"/>
        <dbReference type="ChEBI" id="CHEBI:15378"/>
        <dbReference type="ChEBI" id="CHEBI:17544"/>
        <dbReference type="ChEBI" id="CHEBI:30616"/>
        <dbReference type="ChEBI" id="CHEBI:43474"/>
        <dbReference type="ChEBI" id="CHEBI:83144"/>
        <dbReference type="ChEBI" id="CHEBI:83145"/>
        <dbReference type="ChEBI" id="CHEBI:456216"/>
        <dbReference type="EC" id="6.3.4.14"/>
    </reaction>
    <physiologicalReaction direction="left-to-right" evidence="10">
        <dbReference type="Rhea" id="RHEA:13502"/>
    </physiologicalReaction>
</comment>
<dbReference type="InterPro" id="IPR050856">
    <property type="entry name" value="Biotin_carboxylase_complex"/>
</dbReference>
<dbReference type="PANTHER" id="PTHR18866">
    <property type="entry name" value="CARBOXYLASE:PYRUVATE/ACETYL-COA/PROPIONYL-COA CARBOXYLASE"/>
    <property type="match status" value="1"/>
</dbReference>
<sequence>MTGRPIGTLLVANRGEIAVRIMATAAALELPTVAVHPADDAASLHVSRADVAVELPGAGPAAYLDIDAIVAAAVRTGCDAVHPGYGFLSENADFARRCGEAGLLFVGPSPQSLALFGDKTAARAHAEELGIPVPVGASAAQAHRFLADLGAGAAVMVKARAGGGGRGMRPVTDPAELDDALRRCASEAAAAFGDGTVYVEQLLTHARHIEVQVAGDGQHAVALGDRDCSAQRRRQKLVEIAPAPALSDSLRAALHRAATELVGEYRGLATVEFLVTGAEFVFLEVNPRLQVEHTVTEEVTGLDLVEIGLALASGRTLAELGLDGEVPSRGTALQVRVNAETVRADGTVVPGAGTFTRFQPPAGRGIRVDTHGYAGYSMSPRYDSLLAKVIVHGTAASVAGRAARALAEFDLTGVPTNRALLRALLAEPTLTTGGLDTGFVDARTPDLVAAASVEAPGPDAQDLSSTPSESSGRIARARPTEPSSRGARDASGGTRAGSTERVGRGEPTGPAELTGAAERPAEDAVLENALLATQPGVVVHVSVTVGAQVAAGTELLVLEAMKMEHVVRADRSGTVAEVLTKVGDAVTTDDPLLVLTGTGPGGEKATAAATIDPAHIRPDLAEVHERKRRTLDAARPAAIDRRHGKGLRTARENIADLVDPESFNEYGGYVIAAQRRRRTLDDLIAATPADGLLTGTATVDGVPVAILAYDYTVLAGTQGVHNHQKTDRLLRLAQRRSLPVVVFAEGGGGRPGDTDTSAIAQLDVPTFRLMAELSGRVPTVAIVAGYCFAGNAALAGACDLIIATEGSSLGMSGPAMIEGAGLGAVAPQDVGPMSVQVPNGVVDVLVENEAAAVATARTYLRTVTGAPSAQADCADQRILRHLVPENRVRVYDVRPVLETLFDTHSVLEVRGAFGIGVVTAFARLAGRPVGVLANDPSHLGGAIDGDAADKATRFLRLCDERGLPVVSLVDTPGFMVGADAERTATVRRFGAMFIAGARLSTPLVAVVLRKGYGLGAMAMTGGDLHAATITVAWPTGEFGGMGLEGAVRLGYRKELDAIADPEARQAEYDKLLANSYERGKALSVATVGEIDDVIDPADTRAVVLRALTAAN</sequence>
<feature type="domain" description="CoA carboxyltransferase N-terminal" evidence="16">
    <location>
        <begin position="613"/>
        <end position="875"/>
    </location>
</feature>
<proteinExistence type="inferred from homology"/>
<feature type="region of interest" description="Disordered" evidence="12">
    <location>
        <begin position="453"/>
        <end position="519"/>
    </location>
</feature>
<dbReference type="SMART" id="SM00878">
    <property type="entry name" value="Biotin_carb_C"/>
    <property type="match status" value="1"/>
</dbReference>
<reference evidence="19" key="1">
    <citation type="journal article" date="2019" name="Int. J. Syst. Evol. Microbiol.">
        <title>The Global Catalogue of Microorganisms (GCM) 10K type strain sequencing project: providing services to taxonomists for standard genome sequencing and annotation.</title>
        <authorList>
            <consortium name="The Broad Institute Genomics Platform"/>
            <consortium name="The Broad Institute Genome Sequencing Center for Infectious Disease"/>
            <person name="Wu L."/>
            <person name="Ma J."/>
        </authorList>
    </citation>
    <scope>NUCLEOTIDE SEQUENCE [LARGE SCALE GENOMIC DNA]</scope>
    <source>
        <strain evidence="19">JCM 18298</strain>
    </source>
</reference>
<evidence type="ECO:0000256" key="6">
    <source>
        <dbReference type="ARBA" id="ARBA00022741"/>
    </source>
</evidence>
<dbReference type="RefSeq" id="WP_345496217.1">
    <property type="nucleotide sequence ID" value="NZ_BAABJM010000002.1"/>
</dbReference>
<accession>A0ABP9KCB2</accession>
<dbReference type="SUPFAM" id="SSF52440">
    <property type="entry name" value="PreATP-grasp domain"/>
    <property type="match status" value="1"/>
</dbReference>
<evidence type="ECO:0000256" key="8">
    <source>
        <dbReference type="ARBA" id="ARBA00023267"/>
    </source>
</evidence>
<dbReference type="PROSITE" id="PS50968">
    <property type="entry name" value="BIOTINYL_LIPOYL"/>
    <property type="match status" value="1"/>
</dbReference>
<dbReference type="PROSITE" id="PS50979">
    <property type="entry name" value="BC"/>
    <property type="match status" value="1"/>
</dbReference>
<dbReference type="Pfam" id="PF00289">
    <property type="entry name" value="Biotin_carb_N"/>
    <property type="match status" value="1"/>
</dbReference>
<evidence type="ECO:0000313" key="18">
    <source>
        <dbReference type="EMBL" id="GAA5055920.1"/>
    </source>
</evidence>
<dbReference type="EC" id="6.4.1.2" evidence="4"/>
<dbReference type="SUPFAM" id="SSF52096">
    <property type="entry name" value="ClpP/crotonase"/>
    <property type="match status" value="2"/>
</dbReference>
<dbReference type="InterPro" id="IPR005481">
    <property type="entry name" value="BC-like_N"/>
</dbReference>
<evidence type="ECO:0000256" key="5">
    <source>
        <dbReference type="ARBA" id="ARBA00022598"/>
    </source>
</evidence>
<feature type="compositionally biased region" description="Polar residues" evidence="12">
    <location>
        <begin position="462"/>
        <end position="471"/>
    </location>
</feature>
<dbReference type="PROSITE" id="PS50975">
    <property type="entry name" value="ATP_GRASP"/>
    <property type="match status" value="1"/>
</dbReference>
<dbReference type="InterPro" id="IPR001882">
    <property type="entry name" value="Biotin_BS"/>
</dbReference>
<feature type="domain" description="ATP-grasp" evidence="14">
    <location>
        <begin position="123"/>
        <end position="313"/>
    </location>
</feature>
<dbReference type="SUPFAM" id="SSF51230">
    <property type="entry name" value="Single hybrid motif"/>
    <property type="match status" value="1"/>
</dbReference>
<evidence type="ECO:0000259" key="16">
    <source>
        <dbReference type="PROSITE" id="PS50980"/>
    </source>
</evidence>
<dbReference type="InterPro" id="IPR000089">
    <property type="entry name" value="Biotin_lipoyl"/>
</dbReference>
<comment type="similarity">
    <text evidence="3">Belongs to the AccD/PCCB family.</text>
</comment>
<evidence type="ECO:0000256" key="7">
    <source>
        <dbReference type="ARBA" id="ARBA00022840"/>
    </source>
</evidence>
<keyword evidence="5" id="KW-0436">Ligase</keyword>
<dbReference type="Gene3D" id="3.30.470.20">
    <property type="entry name" value="ATP-grasp fold, B domain"/>
    <property type="match status" value="1"/>
</dbReference>
<dbReference type="InterPro" id="IPR013815">
    <property type="entry name" value="ATP_grasp_subdomain_1"/>
</dbReference>
<dbReference type="InterPro" id="IPR029045">
    <property type="entry name" value="ClpP/crotonase-like_dom_sf"/>
</dbReference>
<evidence type="ECO:0000256" key="10">
    <source>
        <dbReference type="ARBA" id="ARBA00048501"/>
    </source>
</evidence>
<organism evidence="18 19">
    <name type="scientific">Nocardia callitridis</name>
    <dbReference type="NCBI Taxonomy" id="648753"/>
    <lineage>
        <taxon>Bacteria</taxon>
        <taxon>Bacillati</taxon>
        <taxon>Actinomycetota</taxon>
        <taxon>Actinomycetes</taxon>
        <taxon>Mycobacteriales</taxon>
        <taxon>Nocardiaceae</taxon>
        <taxon>Nocardia</taxon>
    </lineage>
</organism>
<dbReference type="PROSITE" id="PS00188">
    <property type="entry name" value="BIOTIN"/>
    <property type="match status" value="1"/>
</dbReference>
<name>A0ABP9KCB2_9NOCA</name>
<evidence type="ECO:0000259" key="14">
    <source>
        <dbReference type="PROSITE" id="PS50975"/>
    </source>
</evidence>
<dbReference type="InterPro" id="IPR011763">
    <property type="entry name" value="COA_CT_C"/>
</dbReference>
<dbReference type="Pfam" id="PF00364">
    <property type="entry name" value="Biotin_lipoyl"/>
    <property type="match status" value="1"/>
</dbReference>
<comment type="pathway">
    <text evidence="2">Lipid metabolism; malonyl-CoA biosynthesis; malonyl-CoA from acetyl-CoA: step 1/1.</text>
</comment>
<dbReference type="InterPro" id="IPR011053">
    <property type="entry name" value="Single_hybrid_motif"/>
</dbReference>
<evidence type="ECO:0000256" key="11">
    <source>
        <dbReference type="PROSITE-ProRule" id="PRU00409"/>
    </source>
</evidence>
<evidence type="ECO:0000256" key="2">
    <source>
        <dbReference type="ARBA" id="ARBA00004956"/>
    </source>
</evidence>
<dbReference type="Pfam" id="PF02786">
    <property type="entry name" value="CPSase_L_D2"/>
    <property type="match status" value="1"/>
</dbReference>
<keyword evidence="18" id="KW-0808">Transferase</keyword>
<dbReference type="InterPro" id="IPR011764">
    <property type="entry name" value="Biotin_carboxylation_dom"/>
</dbReference>
<dbReference type="InterPro" id="IPR011762">
    <property type="entry name" value="COA_CT_N"/>
</dbReference>
<keyword evidence="8" id="KW-0092">Biotin</keyword>
<dbReference type="InterPro" id="IPR034733">
    <property type="entry name" value="AcCoA_carboxyl_beta"/>
</dbReference>
<feature type="domain" description="Lipoyl-binding" evidence="13">
    <location>
        <begin position="521"/>
        <end position="596"/>
    </location>
</feature>
<feature type="domain" description="CoA carboxyltransferase C-terminal" evidence="17">
    <location>
        <begin position="870"/>
        <end position="1111"/>
    </location>
</feature>
<dbReference type="InterPro" id="IPR011054">
    <property type="entry name" value="Rudment_hybrid_motif"/>
</dbReference>
<evidence type="ECO:0000256" key="1">
    <source>
        <dbReference type="ARBA" id="ARBA00001953"/>
    </source>
</evidence>
<keyword evidence="6 11" id="KW-0547">Nucleotide-binding</keyword>
<comment type="caution">
    <text evidence="18">The sequence shown here is derived from an EMBL/GenBank/DDBJ whole genome shotgun (WGS) entry which is preliminary data.</text>
</comment>
<dbReference type="InterPro" id="IPR016185">
    <property type="entry name" value="PreATP-grasp_dom_sf"/>
</dbReference>
<dbReference type="PROSITE" id="PS00867">
    <property type="entry name" value="CPSASE_2"/>
    <property type="match status" value="1"/>
</dbReference>
<dbReference type="Gene3D" id="2.40.50.100">
    <property type="match status" value="1"/>
</dbReference>
<keyword evidence="19" id="KW-1185">Reference proteome</keyword>
<evidence type="ECO:0000256" key="4">
    <source>
        <dbReference type="ARBA" id="ARBA00013058"/>
    </source>
</evidence>
<dbReference type="SUPFAM" id="SSF51246">
    <property type="entry name" value="Rudiment single hybrid motif"/>
    <property type="match status" value="1"/>
</dbReference>
<comment type="cofactor">
    <cofactor evidence="1">
        <name>biotin</name>
        <dbReference type="ChEBI" id="CHEBI:57586"/>
    </cofactor>
</comment>
<keyword evidence="7 11" id="KW-0067">ATP-binding</keyword>
<dbReference type="InterPro" id="IPR005479">
    <property type="entry name" value="CPAse_ATP-bd"/>
</dbReference>